<evidence type="ECO:0000313" key="4">
    <source>
        <dbReference type="Proteomes" id="UP000198462"/>
    </source>
</evidence>
<feature type="domain" description="Beta-lactamase-related" evidence="2">
    <location>
        <begin position="166"/>
        <end position="426"/>
    </location>
</feature>
<keyword evidence="4" id="KW-1185">Reference proteome</keyword>
<reference evidence="4" key="1">
    <citation type="submission" date="2017-05" db="EMBL/GenBank/DDBJ databases">
        <authorList>
            <person name="Lin X."/>
        </authorList>
    </citation>
    <scope>NUCLEOTIDE SEQUENCE [LARGE SCALE GENOMIC DNA]</scope>
    <source>
        <strain evidence="4">JLT2012</strain>
    </source>
</reference>
<evidence type="ECO:0000256" key="1">
    <source>
        <dbReference type="SAM" id="SignalP"/>
    </source>
</evidence>
<accession>A0A219B693</accession>
<keyword evidence="1" id="KW-0732">Signal</keyword>
<evidence type="ECO:0000313" key="3">
    <source>
        <dbReference type="EMBL" id="OWV33857.1"/>
    </source>
</evidence>
<keyword evidence="3" id="KW-0378">Hydrolase</keyword>
<dbReference type="Gene3D" id="3.40.710.10">
    <property type="entry name" value="DD-peptidase/beta-lactamase superfamily"/>
    <property type="match status" value="1"/>
</dbReference>
<dbReference type="PANTHER" id="PTHR43283">
    <property type="entry name" value="BETA-LACTAMASE-RELATED"/>
    <property type="match status" value="1"/>
</dbReference>
<dbReference type="AlphaFoldDB" id="A0A219B693"/>
<dbReference type="InterPro" id="IPR050789">
    <property type="entry name" value="Diverse_Enzym_Activities"/>
</dbReference>
<evidence type="ECO:0000259" key="2">
    <source>
        <dbReference type="Pfam" id="PF00144"/>
    </source>
</evidence>
<dbReference type="Proteomes" id="UP000198462">
    <property type="component" value="Unassembled WGS sequence"/>
</dbReference>
<proteinExistence type="predicted"/>
<dbReference type="PANTHER" id="PTHR43283:SF7">
    <property type="entry name" value="BETA-LACTAMASE-RELATED DOMAIN-CONTAINING PROTEIN"/>
    <property type="match status" value="1"/>
</dbReference>
<dbReference type="InterPro" id="IPR001466">
    <property type="entry name" value="Beta-lactam-related"/>
</dbReference>
<dbReference type="Pfam" id="PF00144">
    <property type="entry name" value="Beta-lactamase"/>
    <property type="match status" value="1"/>
</dbReference>
<gene>
    <name evidence="3" type="ORF">B5C34_10550</name>
</gene>
<name>A0A219B693_9SPHN</name>
<feature type="signal peptide" evidence="1">
    <location>
        <begin position="1"/>
        <end position="20"/>
    </location>
</feature>
<comment type="caution">
    <text evidence="3">The sequence shown here is derived from an EMBL/GenBank/DDBJ whole genome shotgun (WGS) entry which is preliminary data.</text>
</comment>
<feature type="chain" id="PRO_5012555782" evidence="1">
    <location>
        <begin position="21"/>
        <end position="454"/>
    </location>
</feature>
<dbReference type="GO" id="GO:0016787">
    <property type="term" value="F:hydrolase activity"/>
    <property type="evidence" value="ECO:0007669"/>
    <property type="project" value="UniProtKB-KW"/>
</dbReference>
<dbReference type="SUPFAM" id="SSF56601">
    <property type="entry name" value="beta-lactamase/transpeptidase-like"/>
    <property type="match status" value="1"/>
</dbReference>
<protein>
    <submittedName>
        <fullName evidence="3">Serine hydrolase</fullName>
    </submittedName>
</protein>
<dbReference type="InterPro" id="IPR012338">
    <property type="entry name" value="Beta-lactam/transpept-like"/>
</dbReference>
<dbReference type="RefSeq" id="WP_224199563.1">
    <property type="nucleotide sequence ID" value="NZ_NFZT01000001.1"/>
</dbReference>
<sequence length="454" mass="49572">MGRLIAAALAALFVPLAASAQQADDDYVRAMAAGYEAAFTCSATFNAGRSPADIQSNELDRVYSEYREDLRNLRAQVSRSGKYVSVDYQEGAPPRVAAWREHLGCAQLPIGGSLGTSALPYLPPGVTANAPVGRTPLRRQLDDSLTPLVQAAFDSRSYGAGSRTSGILVVRRGRIVAERYARGINAATPQRTWSVAKSIAGTVLGVAARQDLIDLRAPAPVPEWQERGDPRQRITTEQLMRMSSGLTSPFAGNRTDAIYVGGTAVADSAPGQPLLHRPGSVFRYANNDTLLALYGLRHAIGNDRRYLSLPFQELTWKLGMTDTFLETDWRGDFVMSSQVWTTARDLARLGLLYLNDGVWNGERLLPRGFVKFVSTPSGPQPDREWKYGATFWVAGEDTGLPEGTFAAMGNRGQYLVIVPEHDLLVIRRGYDPIGEDKGFDITEFTRDVIAELGS</sequence>
<dbReference type="EMBL" id="NFZT01000001">
    <property type="protein sequence ID" value="OWV33857.1"/>
    <property type="molecule type" value="Genomic_DNA"/>
</dbReference>
<organism evidence="3 4">
    <name type="scientific">Pacificimonas flava</name>
    <dbReference type="NCBI Taxonomy" id="1234595"/>
    <lineage>
        <taxon>Bacteria</taxon>
        <taxon>Pseudomonadati</taxon>
        <taxon>Pseudomonadota</taxon>
        <taxon>Alphaproteobacteria</taxon>
        <taxon>Sphingomonadales</taxon>
        <taxon>Sphingosinicellaceae</taxon>
        <taxon>Pacificimonas</taxon>
    </lineage>
</organism>